<comment type="caution">
    <text evidence="3">The sequence shown here is derived from an EMBL/GenBank/DDBJ whole genome shotgun (WGS) entry which is preliminary data.</text>
</comment>
<dbReference type="Pfam" id="PF13450">
    <property type="entry name" value="NAD_binding_8"/>
    <property type="match status" value="1"/>
</dbReference>
<dbReference type="VEuPathDB" id="FungiDB:PV10_06016"/>
<comment type="cofactor">
    <cofactor evidence="1">
        <name>FAD</name>
        <dbReference type="ChEBI" id="CHEBI:57692"/>
    </cofactor>
</comment>
<dbReference type="InterPro" id="IPR036188">
    <property type="entry name" value="FAD/NAD-bd_sf"/>
</dbReference>
<dbReference type="Proteomes" id="UP000288859">
    <property type="component" value="Unassembled WGS sequence"/>
</dbReference>
<name>A0A438N018_EXOME</name>
<comment type="similarity">
    <text evidence="2">Belongs to the FAD-binding monooxygenase family.</text>
</comment>
<dbReference type="PANTHER" id="PTHR42877:SF8">
    <property type="entry name" value="MONOOXYGENASE"/>
    <property type="match status" value="1"/>
</dbReference>
<dbReference type="PANTHER" id="PTHR42877">
    <property type="entry name" value="L-ORNITHINE N(5)-MONOOXYGENASE-RELATED"/>
    <property type="match status" value="1"/>
</dbReference>
<accession>A0A438N018</accession>
<dbReference type="Gene3D" id="3.50.50.60">
    <property type="entry name" value="FAD/NAD(P)-binding domain"/>
    <property type="match status" value="2"/>
</dbReference>
<evidence type="ECO:0000313" key="4">
    <source>
        <dbReference type="Proteomes" id="UP000288859"/>
    </source>
</evidence>
<protein>
    <recommendedName>
        <fullName evidence="5">FAD/NAD(P)-binding domain-containing protein</fullName>
    </recommendedName>
</protein>
<gene>
    <name evidence="3" type="ORF">B0A52_06761</name>
</gene>
<evidence type="ECO:0000313" key="3">
    <source>
        <dbReference type="EMBL" id="RVX69048.1"/>
    </source>
</evidence>
<evidence type="ECO:0000256" key="1">
    <source>
        <dbReference type="ARBA" id="ARBA00001974"/>
    </source>
</evidence>
<dbReference type="EMBL" id="NAJM01000032">
    <property type="protein sequence ID" value="RVX69048.1"/>
    <property type="molecule type" value="Genomic_DNA"/>
</dbReference>
<dbReference type="InterPro" id="IPR051209">
    <property type="entry name" value="FAD-bind_Monooxygenase_sf"/>
</dbReference>
<evidence type="ECO:0000256" key="2">
    <source>
        <dbReference type="ARBA" id="ARBA00010139"/>
    </source>
</evidence>
<sequence length="551" mass="62588">MTDNHHPQVNGVASQSKAPFELINEPLHKKRNVRLICIGAGLAGIAAAYKYERQLENVDFIIYEKNEDVGGTWLENKYPGCACDIPAHGYTYSWEGNPNWSRFYVERPEIFAYFKSLAVKWDILKYIKLQHKVVEARWSEDDQGWFVKVQNLANGSIVEDFCHVLLNCNGVLNNWKWPEIRGLHDFKGKLLHSARWDTEWDYTGASVAVIGAGSSGIQIVPTMQKGKLCPGELDEAIAKDGRSTVFTPEEIEKFKTDKQYFLQYRKDVQNFGSATYPLYYKNSDLQKEAFAKFTKLMRQRLDNNEELCEKLIPKFHVGCRRFTPGEGYLESLLKPNVTVVTCEIDKVTETGISTVDGRHFEVDAIVCATGFDCSHRPPFPVIGRNGRNLSEYWKDEPLHYMSVAAPGFPNYFITGGPNSPIANGSLISGVETEINYAYKCITKMQTESISSLEPSEEAMRDFIDYRNILMKEMVWSSTCRSWFKNGKIDGPVIGPSVGSTWHFNEALENPRYEDFKLTYTASNRFAYFGMGRTIREIQGADMATHLTEPGA</sequence>
<proteinExistence type="inferred from homology"/>
<dbReference type="AlphaFoldDB" id="A0A438N018"/>
<dbReference type="SUPFAM" id="SSF51905">
    <property type="entry name" value="FAD/NAD(P)-binding domain"/>
    <property type="match status" value="3"/>
</dbReference>
<evidence type="ECO:0008006" key="5">
    <source>
        <dbReference type="Google" id="ProtNLM"/>
    </source>
</evidence>
<reference evidence="3 4" key="1">
    <citation type="submission" date="2017-03" db="EMBL/GenBank/DDBJ databases">
        <title>Genomes of endolithic fungi from Antarctica.</title>
        <authorList>
            <person name="Coleine C."/>
            <person name="Masonjones S."/>
            <person name="Stajich J.E."/>
        </authorList>
    </citation>
    <scope>NUCLEOTIDE SEQUENCE [LARGE SCALE GENOMIC DNA]</scope>
    <source>
        <strain evidence="3 4">CCFEE 6314</strain>
    </source>
</reference>
<dbReference type="OrthoDB" id="74360at2759"/>
<organism evidence="3 4">
    <name type="scientific">Exophiala mesophila</name>
    <name type="common">Black yeast-like fungus</name>
    <dbReference type="NCBI Taxonomy" id="212818"/>
    <lineage>
        <taxon>Eukaryota</taxon>
        <taxon>Fungi</taxon>
        <taxon>Dikarya</taxon>
        <taxon>Ascomycota</taxon>
        <taxon>Pezizomycotina</taxon>
        <taxon>Eurotiomycetes</taxon>
        <taxon>Chaetothyriomycetidae</taxon>
        <taxon>Chaetothyriales</taxon>
        <taxon>Herpotrichiellaceae</taxon>
        <taxon>Exophiala</taxon>
    </lineage>
</organism>